<gene>
    <name evidence="1" type="ORF">BpHYR1_022725</name>
</gene>
<dbReference type="Proteomes" id="UP000276133">
    <property type="component" value="Unassembled WGS sequence"/>
</dbReference>
<accession>A0A3M7Q164</accession>
<dbReference type="AlphaFoldDB" id="A0A3M7Q164"/>
<reference evidence="1 2" key="1">
    <citation type="journal article" date="2018" name="Sci. Rep.">
        <title>Genomic signatures of local adaptation to the degree of environmental predictability in rotifers.</title>
        <authorList>
            <person name="Franch-Gras L."/>
            <person name="Hahn C."/>
            <person name="Garcia-Roger E.M."/>
            <person name="Carmona M.J."/>
            <person name="Serra M."/>
            <person name="Gomez A."/>
        </authorList>
    </citation>
    <scope>NUCLEOTIDE SEQUENCE [LARGE SCALE GENOMIC DNA]</scope>
    <source>
        <strain evidence="1">HYR1</strain>
    </source>
</reference>
<protein>
    <submittedName>
        <fullName evidence="1">Uncharacterized protein</fullName>
    </submittedName>
</protein>
<comment type="caution">
    <text evidence="1">The sequence shown here is derived from an EMBL/GenBank/DDBJ whole genome shotgun (WGS) entry which is preliminary data.</text>
</comment>
<evidence type="ECO:0000313" key="1">
    <source>
        <dbReference type="EMBL" id="RNA05063.1"/>
    </source>
</evidence>
<proteinExistence type="predicted"/>
<evidence type="ECO:0000313" key="2">
    <source>
        <dbReference type="Proteomes" id="UP000276133"/>
    </source>
</evidence>
<organism evidence="1 2">
    <name type="scientific">Brachionus plicatilis</name>
    <name type="common">Marine rotifer</name>
    <name type="synonym">Brachionus muelleri</name>
    <dbReference type="NCBI Taxonomy" id="10195"/>
    <lineage>
        <taxon>Eukaryota</taxon>
        <taxon>Metazoa</taxon>
        <taxon>Spiralia</taxon>
        <taxon>Gnathifera</taxon>
        <taxon>Rotifera</taxon>
        <taxon>Eurotatoria</taxon>
        <taxon>Monogononta</taxon>
        <taxon>Pseudotrocha</taxon>
        <taxon>Ploima</taxon>
        <taxon>Brachionidae</taxon>
        <taxon>Brachionus</taxon>
    </lineage>
</organism>
<keyword evidence="2" id="KW-1185">Reference proteome</keyword>
<sequence>MGIRGWEEFLCFIVELFKINLLLMHNIKVFEFISEQLWKWEKIQSQAGFFLEYFTNKNLRLISTLATN</sequence>
<name>A0A3M7Q164_BRAPC</name>
<dbReference type="EMBL" id="REGN01007871">
    <property type="protein sequence ID" value="RNA05063.1"/>
    <property type="molecule type" value="Genomic_DNA"/>
</dbReference>